<dbReference type="SUPFAM" id="SSF50814">
    <property type="entry name" value="Lipocalins"/>
    <property type="match status" value="1"/>
</dbReference>
<dbReference type="EMBL" id="GGLE01004900">
    <property type="protein sequence ID" value="MBY09026.1"/>
    <property type="molecule type" value="Transcribed_RNA"/>
</dbReference>
<protein>
    <submittedName>
        <fullName evidence="2">Putative conserved secreted protein</fullName>
    </submittedName>
</protein>
<proteinExistence type="predicted"/>
<organism evidence="2">
    <name type="scientific">Ornithodoros turicata</name>
    <dbReference type="NCBI Taxonomy" id="34597"/>
    <lineage>
        <taxon>Eukaryota</taxon>
        <taxon>Metazoa</taxon>
        <taxon>Ecdysozoa</taxon>
        <taxon>Arthropoda</taxon>
        <taxon>Chelicerata</taxon>
        <taxon>Arachnida</taxon>
        <taxon>Acari</taxon>
        <taxon>Parasitiformes</taxon>
        <taxon>Ixodida</taxon>
        <taxon>Ixodoidea</taxon>
        <taxon>Argasidae</taxon>
        <taxon>Ornithodorinae</taxon>
        <taxon>Ornithodoros</taxon>
    </lineage>
</organism>
<sequence length="196" mass="22945">MTHLASFLIACLSVSFVFSQRQKCSDSVPSWDAITPLNQVVPFMRYLSENRPADNETCLFFDSPFSYPHSKTQLRSNTYGGFDRNFRQQEKRRMYGIVNKNIVKVLSGVLKGLWNLVYSDHETCIVTQHDKMGHQIWVRHDREKPYEYNPCCMFKYMEEVESDSYGLTNDLVPMPTYHTPYEDQKCRSIARKSGKK</sequence>
<name>A0A2R5LHQ0_9ACAR</name>
<feature type="signal peptide" evidence="1">
    <location>
        <begin position="1"/>
        <end position="19"/>
    </location>
</feature>
<evidence type="ECO:0000256" key="1">
    <source>
        <dbReference type="SAM" id="SignalP"/>
    </source>
</evidence>
<accession>A0A2R5LHQ0</accession>
<dbReference type="Gene3D" id="2.40.128.20">
    <property type="match status" value="1"/>
</dbReference>
<evidence type="ECO:0000313" key="2">
    <source>
        <dbReference type="EMBL" id="MBY09026.1"/>
    </source>
</evidence>
<keyword evidence="1" id="KW-0732">Signal</keyword>
<reference evidence="2" key="1">
    <citation type="submission" date="2018-03" db="EMBL/GenBank/DDBJ databases">
        <title>The relapsing fever spirochete Borrelia turicatae persists in the highly oxidative environment of its soft-bodied tick vector.</title>
        <authorList>
            <person name="Bourret T.J."/>
            <person name="Boyle W.K."/>
            <person name="Valenzuela J.G."/>
            <person name="Oliveira F."/>
            <person name="Lopez J.E."/>
        </authorList>
    </citation>
    <scope>NUCLEOTIDE SEQUENCE</scope>
    <source>
        <strain evidence="2">Kansas strain/isolate</strain>
        <tissue evidence="2">Salivary glands</tissue>
    </source>
</reference>
<feature type="chain" id="PRO_5015360142" evidence="1">
    <location>
        <begin position="20"/>
        <end position="196"/>
    </location>
</feature>
<dbReference type="AlphaFoldDB" id="A0A2R5LHQ0"/>
<dbReference type="InterPro" id="IPR012674">
    <property type="entry name" value="Calycin"/>
</dbReference>